<evidence type="ECO:0000313" key="2">
    <source>
        <dbReference type="EMBL" id="SKC49945.1"/>
    </source>
</evidence>
<proteinExistence type="predicted"/>
<protein>
    <submittedName>
        <fullName evidence="2">Uncharacterized protein</fullName>
    </submittedName>
</protein>
<feature type="transmembrane region" description="Helical" evidence="1">
    <location>
        <begin position="81"/>
        <end position="100"/>
    </location>
</feature>
<organism evidence="2 3">
    <name type="scientific">Maledivibacter halophilus</name>
    <dbReference type="NCBI Taxonomy" id="36842"/>
    <lineage>
        <taxon>Bacteria</taxon>
        <taxon>Bacillati</taxon>
        <taxon>Bacillota</taxon>
        <taxon>Clostridia</taxon>
        <taxon>Peptostreptococcales</taxon>
        <taxon>Caminicellaceae</taxon>
        <taxon>Maledivibacter</taxon>
    </lineage>
</organism>
<evidence type="ECO:0000313" key="3">
    <source>
        <dbReference type="Proteomes" id="UP000190285"/>
    </source>
</evidence>
<feature type="transmembrane region" description="Helical" evidence="1">
    <location>
        <begin position="5"/>
        <end position="22"/>
    </location>
</feature>
<accession>A0A1T5JEW9</accession>
<gene>
    <name evidence="2" type="ORF">SAMN02194393_01145</name>
</gene>
<keyword evidence="3" id="KW-1185">Reference proteome</keyword>
<dbReference type="EMBL" id="FUZT01000002">
    <property type="protein sequence ID" value="SKC49945.1"/>
    <property type="molecule type" value="Genomic_DNA"/>
</dbReference>
<dbReference type="AlphaFoldDB" id="A0A1T5JEW9"/>
<reference evidence="2 3" key="1">
    <citation type="submission" date="2017-02" db="EMBL/GenBank/DDBJ databases">
        <authorList>
            <person name="Peterson S.W."/>
        </authorList>
    </citation>
    <scope>NUCLEOTIDE SEQUENCE [LARGE SCALE GENOMIC DNA]</scope>
    <source>
        <strain evidence="2 3">M1</strain>
    </source>
</reference>
<name>A0A1T5JEW9_9FIRM</name>
<dbReference type="STRING" id="36842.SAMN02194393_01145"/>
<keyword evidence="1" id="KW-0812">Transmembrane</keyword>
<sequence>MKKWLRNFIVIAFISAILQYAWEYWQCGIFYTMNTKAPHSPLMWSATFGDVNMTVILYFLLSFINKDLNWIVKKWESKEYVIMSLYALFLSFYFEVHALHTDRWGYSDAMPMFLNTNIGLIPVIQLLILFPVTFLMSKMILKKFKNADI</sequence>
<keyword evidence="1" id="KW-0472">Membrane</keyword>
<dbReference type="RefSeq" id="WP_079489986.1">
    <property type="nucleotide sequence ID" value="NZ_FUZT01000002.1"/>
</dbReference>
<evidence type="ECO:0000256" key="1">
    <source>
        <dbReference type="SAM" id="Phobius"/>
    </source>
</evidence>
<feature type="transmembrane region" description="Helical" evidence="1">
    <location>
        <begin position="42"/>
        <end position="61"/>
    </location>
</feature>
<dbReference type="Proteomes" id="UP000190285">
    <property type="component" value="Unassembled WGS sequence"/>
</dbReference>
<feature type="transmembrane region" description="Helical" evidence="1">
    <location>
        <begin position="112"/>
        <end position="136"/>
    </location>
</feature>
<dbReference type="OrthoDB" id="2969855at2"/>
<keyword evidence="1" id="KW-1133">Transmembrane helix</keyword>